<dbReference type="InterPro" id="IPR056893">
    <property type="entry name" value="UBA_Nbr1_C"/>
</dbReference>
<feature type="domain" description="ZZ-type" evidence="6">
    <location>
        <begin position="404"/>
        <end position="456"/>
    </location>
</feature>
<keyword evidence="1" id="KW-0479">Metal-binding</keyword>
<dbReference type="EMBL" id="GHES01044243">
    <property type="protein sequence ID" value="MPA74802.1"/>
    <property type="molecule type" value="Transcribed_RNA"/>
</dbReference>
<reference evidence="8" key="1">
    <citation type="submission" date="2019-08" db="EMBL/GenBank/DDBJ databases">
        <title>Reference gene set and small RNA set construction with multiple tissues from Davidia involucrata Baill.</title>
        <authorList>
            <person name="Yang H."/>
            <person name="Zhou C."/>
            <person name="Li G."/>
            <person name="Wang J."/>
            <person name="Gao P."/>
            <person name="Wang M."/>
            <person name="Wang R."/>
            <person name="Zhao Y."/>
        </authorList>
    </citation>
    <scope>NUCLEOTIDE SEQUENCE</scope>
    <source>
        <tissue evidence="8">Mixed with DoveR01_LX</tissue>
    </source>
</reference>
<evidence type="ECO:0000259" key="6">
    <source>
        <dbReference type="PROSITE" id="PS50135"/>
    </source>
</evidence>
<dbReference type="Pfam" id="PF00564">
    <property type="entry name" value="PB1"/>
    <property type="match status" value="1"/>
</dbReference>
<dbReference type="Gene3D" id="2.60.40.10">
    <property type="entry name" value="Immunoglobulins"/>
    <property type="match status" value="1"/>
</dbReference>
<dbReference type="GO" id="GO:0008270">
    <property type="term" value="F:zinc ion binding"/>
    <property type="evidence" value="ECO:0007669"/>
    <property type="project" value="UniProtKB-KW"/>
</dbReference>
<dbReference type="PANTHER" id="PTHR20930:SF0">
    <property type="entry name" value="PROTEIN ILRUN"/>
    <property type="match status" value="1"/>
</dbReference>
<dbReference type="PROSITE" id="PS50135">
    <property type="entry name" value="ZF_ZZ_2"/>
    <property type="match status" value="1"/>
</dbReference>
<dbReference type="InterPro" id="IPR000270">
    <property type="entry name" value="PB1_dom"/>
</dbReference>
<dbReference type="InterPro" id="IPR013783">
    <property type="entry name" value="Ig-like_fold"/>
</dbReference>
<dbReference type="Gene3D" id="3.10.20.90">
    <property type="entry name" value="Phosphatidylinositol 3-kinase Catalytic Subunit, Chain A, domain 1"/>
    <property type="match status" value="1"/>
</dbReference>
<dbReference type="InterPro" id="IPR000433">
    <property type="entry name" value="Znf_ZZ"/>
</dbReference>
<feature type="region of interest" description="Disordered" evidence="5">
    <location>
        <begin position="231"/>
        <end position="259"/>
    </location>
</feature>
<keyword evidence="3" id="KW-0862">Zinc</keyword>
<dbReference type="InterPro" id="IPR032350">
    <property type="entry name" value="Nbr1_FW"/>
</dbReference>
<dbReference type="PANTHER" id="PTHR20930">
    <property type="entry name" value="OVARIAN CARCINOMA ANTIGEN CA125-RELATED"/>
    <property type="match status" value="1"/>
</dbReference>
<evidence type="ECO:0000256" key="3">
    <source>
        <dbReference type="ARBA" id="ARBA00022833"/>
    </source>
</evidence>
<dbReference type="Gene3D" id="1.10.8.10">
    <property type="entry name" value="DNA helicase RuvA subunit, C-terminal domain"/>
    <property type="match status" value="1"/>
</dbReference>
<dbReference type="InterPro" id="IPR043145">
    <property type="entry name" value="Znf_ZZ_sf"/>
</dbReference>
<organism evidence="8">
    <name type="scientific">Davidia involucrata</name>
    <name type="common">Dove tree</name>
    <dbReference type="NCBI Taxonomy" id="16924"/>
    <lineage>
        <taxon>Eukaryota</taxon>
        <taxon>Viridiplantae</taxon>
        <taxon>Streptophyta</taxon>
        <taxon>Embryophyta</taxon>
        <taxon>Tracheophyta</taxon>
        <taxon>Spermatophyta</taxon>
        <taxon>Magnoliopsida</taxon>
        <taxon>eudicotyledons</taxon>
        <taxon>Gunneridae</taxon>
        <taxon>Pentapetalae</taxon>
        <taxon>asterids</taxon>
        <taxon>Cornales</taxon>
        <taxon>Nyssaceae</taxon>
        <taxon>Davidia</taxon>
    </lineage>
</organism>
<evidence type="ECO:0000259" key="7">
    <source>
        <dbReference type="PROSITE" id="PS51745"/>
    </source>
</evidence>
<evidence type="ECO:0000313" key="8">
    <source>
        <dbReference type="EMBL" id="MPA74802.1"/>
    </source>
</evidence>
<evidence type="ECO:0000256" key="1">
    <source>
        <dbReference type="ARBA" id="ARBA00022723"/>
    </source>
</evidence>
<dbReference type="CDD" id="cd14947">
    <property type="entry name" value="NBR1_like"/>
    <property type="match status" value="1"/>
</dbReference>
<dbReference type="Pfam" id="PF00569">
    <property type="entry name" value="ZZ"/>
    <property type="match status" value="1"/>
</dbReference>
<dbReference type="Gene3D" id="3.30.60.90">
    <property type="match status" value="1"/>
</dbReference>
<dbReference type="AlphaFoldDB" id="A0A5B7C0L9"/>
<gene>
    <name evidence="8" type="ORF">Din_044243</name>
</gene>
<dbReference type="SMART" id="SM00291">
    <property type="entry name" value="ZnF_ZZ"/>
    <property type="match status" value="1"/>
</dbReference>
<evidence type="ECO:0000256" key="4">
    <source>
        <dbReference type="PROSITE-ProRule" id="PRU00228"/>
    </source>
</evidence>
<protein>
    <recommendedName>
        <fullName evidence="9">ZZ-type domain-containing protein</fullName>
    </recommendedName>
</protein>
<dbReference type="SUPFAM" id="SSF54277">
    <property type="entry name" value="CAD &amp; PB1 domains"/>
    <property type="match status" value="1"/>
</dbReference>
<evidence type="ECO:0000256" key="5">
    <source>
        <dbReference type="SAM" id="MobiDB-lite"/>
    </source>
</evidence>
<keyword evidence="2 4" id="KW-0863">Zinc-finger</keyword>
<evidence type="ECO:0008006" key="9">
    <source>
        <dbReference type="Google" id="ProtNLM"/>
    </source>
</evidence>
<proteinExistence type="predicted"/>
<dbReference type="PROSITE" id="PS51745">
    <property type="entry name" value="PB1"/>
    <property type="match status" value="1"/>
</dbReference>
<sequence length="723" mass="79642">MDSALVIKVKYSDTLRRFTAYVDENGLLDLDMAGLKMKIHCLFRFSPDADLTMTYIDEDKDEVTLVDDDDLCNATRQNLNPLRINVQLSSIRDRGSESKVNKSYAPKGPVRVERLLTHIVSNDNEISKSPEEPMPNVLSTLSHELTTKATSLLLTKFMECLSKLELSKPGPVSESQDGASLSREELTSNFSMCPKVNKDLELPEINAKLVDPAPTKLLKVLETGCMAKPVENSTPPSAAPVDINADHPRDSTASAFSNLNFPDPASASDVLSHNNEEKSLKENVVLTGKSIALESSTSITDVLTHVNLHPFQTSQISFSDDRGSFALNCENIKKHPGGTEQFLASQANVDPAGKLPDLGFMTGDKSLDKGFNGVDSYDALPSPYNARFSNKSYSNSDSSSRIFHKGIQCDGCGVYPIMGPRFKSKVKKDFDLCNICFLLLDLGNEAEYIRLDRPISHQAPWCSINFRDHSCGRRMFDSRLYDLSIMGSTVIAPNVRFTKKWRMCNSGAAAWPHGTELVWIGGDRVTDRVSVEVEIPVEGFLVDKELDIGVDFTAPIRPGHYVSYWKMSLPSGLTFGQCILVHIQVDASLQGSAVSFHGINLNVPANTCMVEEGKEINDMDNSLPEAGHFEVTAEVVKPKPVVDDEPTIGNVVTPGVDSSKVPSESFITSISPEVVKNSNEFEQALIRELEQMGFKQIDLNKEILRMNAYDLEQSIADLCGLVE</sequence>
<dbReference type="SMART" id="SM00666">
    <property type="entry name" value="PB1"/>
    <property type="match status" value="1"/>
</dbReference>
<evidence type="ECO:0000256" key="2">
    <source>
        <dbReference type="ARBA" id="ARBA00022771"/>
    </source>
</evidence>
<name>A0A5B7C0L9_DAVIN</name>
<accession>A0A5B7C0L9</accession>
<feature type="domain" description="PB1" evidence="7">
    <location>
        <begin position="4"/>
        <end position="89"/>
    </location>
</feature>
<dbReference type="SUPFAM" id="SSF57850">
    <property type="entry name" value="RING/U-box"/>
    <property type="match status" value="1"/>
</dbReference>
<dbReference type="Pfam" id="PF16158">
    <property type="entry name" value="N_BRCA1_IG"/>
    <property type="match status" value="1"/>
</dbReference>
<dbReference type="Pfam" id="PF24932">
    <property type="entry name" value="UBA_NBR1_C"/>
    <property type="match status" value="1"/>
</dbReference>
<dbReference type="InterPro" id="IPR053793">
    <property type="entry name" value="PB1-like"/>
</dbReference>